<evidence type="ECO:0000256" key="7">
    <source>
        <dbReference type="RuleBase" id="RU363107"/>
    </source>
</evidence>
<keyword evidence="4 7" id="KW-0812">Transmembrane</keyword>
<evidence type="ECO:0000256" key="3">
    <source>
        <dbReference type="ARBA" id="ARBA00006483"/>
    </source>
</evidence>
<dbReference type="Proteomes" id="UP001367508">
    <property type="component" value="Unassembled WGS sequence"/>
</dbReference>
<organism evidence="8 9">
    <name type="scientific">Canavalia gladiata</name>
    <name type="common">Sword bean</name>
    <name type="synonym">Dolichos gladiatus</name>
    <dbReference type="NCBI Taxonomy" id="3824"/>
    <lineage>
        <taxon>Eukaryota</taxon>
        <taxon>Viridiplantae</taxon>
        <taxon>Streptophyta</taxon>
        <taxon>Embryophyta</taxon>
        <taxon>Tracheophyta</taxon>
        <taxon>Spermatophyta</taxon>
        <taxon>Magnoliopsida</taxon>
        <taxon>eudicotyledons</taxon>
        <taxon>Gunneridae</taxon>
        <taxon>Pentapetalae</taxon>
        <taxon>rosids</taxon>
        <taxon>fabids</taxon>
        <taxon>Fabales</taxon>
        <taxon>Fabaceae</taxon>
        <taxon>Papilionoideae</taxon>
        <taxon>50 kb inversion clade</taxon>
        <taxon>NPAAA clade</taxon>
        <taxon>indigoferoid/millettioid clade</taxon>
        <taxon>Phaseoleae</taxon>
        <taxon>Canavalia</taxon>
    </lineage>
</organism>
<reference evidence="8 9" key="1">
    <citation type="submission" date="2024-01" db="EMBL/GenBank/DDBJ databases">
        <title>The genomes of 5 underutilized Papilionoideae crops provide insights into root nodulation and disease resistanc.</title>
        <authorList>
            <person name="Jiang F."/>
        </authorList>
    </citation>
    <scope>NUCLEOTIDE SEQUENCE [LARGE SCALE GENOMIC DNA]</scope>
    <source>
        <strain evidence="8">LVBAO_FW01</strain>
        <tissue evidence="8">Leaves</tissue>
    </source>
</reference>
<proteinExistence type="inferred from homology"/>
<comment type="function">
    <text evidence="1 7">May be involved in both secretory and endocytic intracellular trafficking in the endosomal/prevacuolar compartments.</text>
</comment>
<keyword evidence="6 7" id="KW-0472">Membrane</keyword>
<feature type="transmembrane region" description="Helical" evidence="7">
    <location>
        <begin position="108"/>
        <end position="126"/>
    </location>
</feature>
<keyword evidence="7" id="KW-0813">Transport</keyword>
<evidence type="ECO:0000313" key="9">
    <source>
        <dbReference type="Proteomes" id="UP001367508"/>
    </source>
</evidence>
<dbReference type="GO" id="GO:0016192">
    <property type="term" value="P:vesicle-mediated transport"/>
    <property type="evidence" value="ECO:0007669"/>
    <property type="project" value="UniProtKB-ARBA"/>
</dbReference>
<comment type="subcellular location">
    <subcellularLocation>
        <location evidence="2">Endomembrane system</location>
        <topology evidence="2">Multi-pass membrane protein</topology>
    </subcellularLocation>
    <subcellularLocation>
        <location evidence="7">Membrane</location>
        <topology evidence="7">Multi-pass membrane protein</topology>
    </subcellularLocation>
</comment>
<evidence type="ECO:0000256" key="6">
    <source>
        <dbReference type="ARBA" id="ARBA00023136"/>
    </source>
</evidence>
<comment type="similarity">
    <text evidence="3 7">Belongs to the PRA1 family.</text>
</comment>
<feature type="transmembrane region" description="Helical" evidence="7">
    <location>
        <begin position="132"/>
        <end position="153"/>
    </location>
</feature>
<feature type="transmembrane region" description="Helical" evidence="7">
    <location>
        <begin position="187"/>
        <end position="207"/>
    </location>
</feature>
<evidence type="ECO:0000256" key="4">
    <source>
        <dbReference type="ARBA" id="ARBA00022692"/>
    </source>
</evidence>
<evidence type="ECO:0000313" key="8">
    <source>
        <dbReference type="EMBL" id="KAK7340443.1"/>
    </source>
</evidence>
<protein>
    <recommendedName>
        <fullName evidence="7">PRA1 family protein</fullName>
    </recommendedName>
</protein>
<gene>
    <name evidence="8" type="ORF">VNO77_21145</name>
</gene>
<name>A0AAN9QR92_CANGL</name>
<keyword evidence="5 7" id="KW-1133">Transmembrane helix</keyword>
<accession>A0AAN9QR92</accession>
<evidence type="ECO:0000256" key="2">
    <source>
        <dbReference type="ARBA" id="ARBA00004127"/>
    </source>
</evidence>
<sequence length="239" mass="26291">MTISRSNLHLSNVTHLEQNFPTICGSSGAVLIELFFDLSNFTCVMANLGTTRRIATSSTPSSAADRNTTEPKGPHEKFYTNFKIYCPINIPLTGEDAGVRIIRNMENFGLYYTLFVWIILFITLIPQRKVSLILLVIMTYVTTLYCLLLRACPNSVVLHRIIDKRFVLALLAIATALQLIFTEAGIHLAVTLACSVPIVLVHAILWASFDAFEIEGGTGELAPLAALNESEAQSLDDAV</sequence>
<comment type="caution">
    <text evidence="8">The sequence shown here is derived from an EMBL/GenBank/DDBJ whole genome shotgun (WGS) entry which is preliminary data.</text>
</comment>
<feature type="transmembrane region" description="Helical" evidence="7">
    <location>
        <begin position="165"/>
        <end position="181"/>
    </location>
</feature>
<dbReference type="Pfam" id="PF03208">
    <property type="entry name" value="PRA1"/>
    <property type="match status" value="1"/>
</dbReference>
<evidence type="ECO:0000256" key="1">
    <source>
        <dbReference type="ARBA" id="ARBA00002501"/>
    </source>
</evidence>
<dbReference type="GO" id="GO:0016020">
    <property type="term" value="C:membrane"/>
    <property type="evidence" value="ECO:0007669"/>
    <property type="project" value="UniProtKB-SubCell"/>
</dbReference>
<keyword evidence="9" id="KW-1185">Reference proteome</keyword>
<dbReference type="GO" id="GO:0005783">
    <property type="term" value="C:endoplasmic reticulum"/>
    <property type="evidence" value="ECO:0007669"/>
    <property type="project" value="UniProtKB-ARBA"/>
</dbReference>
<dbReference type="PANTHER" id="PTHR38519">
    <property type="entry name" value="PRA1 FAMILY PROTEIN"/>
    <property type="match status" value="1"/>
</dbReference>
<dbReference type="EMBL" id="JAYMYQ010000004">
    <property type="protein sequence ID" value="KAK7340443.1"/>
    <property type="molecule type" value="Genomic_DNA"/>
</dbReference>
<dbReference type="AlphaFoldDB" id="A0AAN9QR92"/>
<dbReference type="InterPro" id="IPR004895">
    <property type="entry name" value="Prenylated_rab_accept_PRA1"/>
</dbReference>
<evidence type="ECO:0000256" key="5">
    <source>
        <dbReference type="ARBA" id="ARBA00022989"/>
    </source>
</evidence>
<dbReference type="PANTHER" id="PTHR38519:SF3">
    <property type="entry name" value="PRA1 FAMILY PROTEIN"/>
    <property type="match status" value="1"/>
</dbReference>